<feature type="compositionally biased region" description="Polar residues" evidence="1">
    <location>
        <begin position="1"/>
        <end position="12"/>
    </location>
</feature>
<dbReference type="AlphaFoldDB" id="A0AAN9QQ03"/>
<keyword evidence="3" id="KW-1185">Reference proteome</keyword>
<evidence type="ECO:0000313" key="2">
    <source>
        <dbReference type="EMBL" id="KAK7345920.1"/>
    </source>
</evidence>
<accession>A0AAN9QQ03</accession>
<feature type="region of interest" description="Disordered" evidence="1">
    <location>
        <begin position="349"/>
        <end position="380"/>
    </location>
</feature>
<feature type="region of interest" description="Disordered" evidence="1">
    <location>
        <begin position="493"/>
        <end position="524"/>
    </location>
</feature>
<dbReference type="EMBL" id="JAYMYQ010000003">
    <property type="protein sequence ID" value="KAK7345920.1"/>
    <property type="molecule type" value="Genomic_DNA"/>
</dbReference>
<evidence type="ECO:0000313" key="3">
    <source>
        <dbReference type="Proteomes" id="UP001367508"/>
    </source>
</evidence>
<dbReference type="Proteomes" id="UP001367508">
    <property type="component" value="Unassembled WGS sequence"/>
</dbReference>
<sequence length="1019" mass="112332">MGNEMGNNNTSAIKEEDNISEAEKKTNLEDTSDLANGISPYAHADSGKEENQNIPTTIANNAMEKASKDSNDITNELGKDTKQEDGHTDDVKGKTQLVTTTEAKDEDAQEKAILFGSNHIISMLENGSVEEDTHASDVNMENQKCSIVEAEGVQENDIGLASEDKTTELGKVTLQEDSHEDGVEEKIQMIPTTEARDVQEKATGLISNNTASILENGSLGGDTYESDKNMEDQMHPTVETENVQEKAIEMASDYPRSSPGNDSFEGDAHEDDVNVDHQRHQAAEGKDDQIEARLDFGDKTSEFEDKQAGNVVIPIADGTDVHGKTTISASEDPLNLSNAFEGAGDEITEVREPEKSQNAESVEAEGKISESLSSSSLEGTEEYEKQEEPCLGKHISVTYNHHHLNNEPSIKQDEEETTVLTLNAVNMSNDSELQESSNVHSNYDEPVKFLSEKSFLGTESLLEENLLDTNSNFQQTKDDVLEKEMEFHEKLLSTDKSDGEDGDEFGSSLMGTSGTKSDSPSIGNNTIGNSLTMVNSTTEDSLNSLLESLIVDNPLKFDHQENCKVLYEESKLSRDISTTENSHDYKLDECVKGSLKEHKSGMVNTYEMAIESNGDCMGERTIALDSSVFGVANIAQVEQPKVTENGLQFDTYLNKASYERSATSEPKHSVVSEAETGFHIAGLTVVDCIHEEGGTYKNKIEGTNEKPEASHVMVNTFEGTEMSEQCNFDLVTIYQEESFSLQNSSSLLHINDYHQDNVKQTKSFSATSMPNSDWKHTNESKNFGTNIDNLDSLTVPSVDLVDDETFEKEGENYSQHTEAASSAEAELTTSAATMSIEPCSNSSTFANGGYETRDSLARFSTESNTDNPNISCQIQKSPSFNLNLRREARPEESDQTPLLHQDKFASKSLENHIGYNLINSMPHAEYNQCMLPSEEMPVEEKIVTMERSYSKKSKAPFIGLLKEEEEEAHLLVMPQTQHNHIGTAKIVKEVSSTSAKEKEKRKPRSFFFSSCMCCATVAN</sequence>
<feature type="compositionally biased region" description="Polar residues" evidence="1">
    <location>
        <begin position="509"/>
        <end position="524"/>
    </location>
</feature>
<evidence type="ECO:0000256" key="1">
    <source>
        <dbReference type="SAM" id="MobiDB-lite"/>
    </source>
</evidence>
<organism evidence="2 3">
    <name type="scientific">Canavalia gladiata</name>
    <name type="common">Sword bean</name>
    <name type="synonym">Dolichos gladiatus</name>
    <dbReference type="NCBI Taxonomy" id="3824"/>
    <lineage>
        <taxon>Eukaryota</taxon>
        <taxon>Viridiplantae</taxon>
        <taxon>Streptophyta</taxon>
        <taxon>Embryophyta</taxon>
        <taxon>Tracheophyta</taxon>
        <taxon>Spermatophyta</taxon>
        <taxon>Magnoliopsida</taxon>
        <taxon>eudicotyledons</taxon>
        <taxon>Gunneridae</taxon>
        <taxon>Pentapetalae</taxon>
        <taxon>rosids</taxon>
        <taxon>fabids</taxon>
        <taxon>Fabales</taxon>
        <taxon>Fabaceae</taxon>
        <taxon>Papilionoideae</taxon>
        <taxon>50 kb inversion clade</taxon>
        <taxon>NPAAA clade</taxon>
        <taxon>indigoferoid/millettioid clade</taxon>
        <taxon>Phaseoleae</taxon>
        <taxon>Canavalia</taxon>
    </lineage>
</organism>
<feature type="region of interest" description="Disordered" evidence="1">
    <location>
        <begin position="808"/>
        <end position="828"/>
    </location>
</feature>
<feature type="compositionally biased region" description="Low complexity" evidence="1">
    <location>
        <begin position="817"/>
        <end position="828"/>
    </location>
</feature>
<feature type="compositionally biased region" description="Basic and acidic residues" evidence="1">
    <location>
        <begin position="65"/>
        <end position="93"/>
    </location>
</feature>
<feature type="region of interest" description="Disordered" evidence="1">
    <location>
        <begin position="764"/>
        <end position="788"/>
    </location>
</feature>
<feature type="region of interest" description="Disordered" evidence="1">
    <location>
        <begin position="1"/>
        <end position="107"/>
    </location>
</feature>
<proteinExistence type="predicted"/>
<feature type="compositionally biased region" description="Basic and acidic residues" evidence="1">
    <location>
        <begin position="13"/>
        <end position="28"/>
    </location>
</feature>
<gene>
    <name evidence="2" type="ORF">VNO77_16536</name>
</gene>
<name>A0AAN9QQ03_CANGL</name>
<protein>
    <submittedName>
        <fullName evidence="2">Uncharacterized protein</fullName>
    </submittedName>
</protein>
<reference evidence="2 3" key="1">
    <citation type="submission" date="2024-01" db="EMBL/GenBank/DDBJ databases">
        <title>The genomes of 5 underutilized Papilionoideae crops provide insights into root nodulation and disease resistanc.</title>
        <authorList>
            <person name="Jiang F."/>
        </authorList>
    </citation>
    <scope>NUCLEOTIDE SEQUENCE [LARGE SCALE GENOMIC DNA]</scope>
    <source>
        <strain evidence="2">LVBAO_FW01</strain>
        <tissue evidence="2">Leaves</tissue>
    </source>
</reference>
<feature type="compositionally biased region" description="Low complexity" evidence="1">
    <location>
        <begin position="369"/>
        <end position="378"/>
    </location>
</feature>
<comment type="caution">
    <text evidence="2">The sequence shown here is derived from an EMBL/GenBank/DDBJ whole genome shotgun (WGS) entry which is preliminary data.</text>
</comment>